<dbReference type="AlphaFoldDB" id="A0A7V9Z0I9"/>
<dbReference type="Pfam" id="PF12671">
    <property type="entry name" value="Amidase_6"/>
    <property type="match status" value="1"/>
</dbReference>
<proteinExistence type="predicted"/>
<feature type="domain" description="Putative amidase" evidence="1">
    <location>
        <begin position="130"/>
        <end position="283"/>
    </location>
</feature>
<accession>A0A7V9Z0I9</accession>
<keyword evidence="3" id="KW-1185">Reference proteome</keyword>
<organism evidence="2 3">
    <name type="scientific">[Anoxybacillus] calidus</name>
    <dbReference type="NCBI Taxonomy" id="575178"/>
    <lineage>
        <taxon>Bacteria</taxon>
        <taxon>Bacillati</taxon>
        <taxon>Bacillota</taxon>
        <taxon>Bacilli</taxon>
        <taxon>Bacillales</taxon>
        <taxon>Anoxybacillaceae</taxon>
        <taxon>Paranoxybacillus</taxon>
    </lineage>
</organism>
<dbReference type="Gene3D" id="3.90.1720.10">
    <property type="entry name" value="endopeptidase domain like (from Nostoc punctiforme)"/>
    <property type="match status" value="1"/>
</dbReference>
<name>A0A7V9Z0I9_9BACL</name>
<sequence length="287" mass="33715">MRRELISMLEKKIHAFVCGETNNTCDESVERKLGLFRKRNAEIVKCQARGEILRKHQVDRQMEVDYVVHYQFLIRQKDWMYLEEQVEERRALFKDGELIQDKEIVDGEVVSESEGRMERGYEVREKGSYQYDRFAAVRYAETWWNSYNPAFKKFAVDCTNFVSQCLYAGGIPMSGYPNRAKGWWMKNGSWSYSWAVAHSFRWYLSGTHSGLKAIEVSSPEKLMPGDVICYDFQGDGRFDHATIVVAKDRQGMPLVNAHTTNSRMRYWSYEDSTAYTPNIQYKFFHIV</sequence>
<dbReference type="Proteomes" id="UP000580891">
    <property type="component" value="Unassembled WGS sequence"/>
</dbReference>
<evidence type="ECO:0000259" key="1">
    <source>
        <dbReference type="Pfam" id="PF12671"/>
    </source>
</evidence>
<evidence type="ECO:0000313" key="3">
    <source>
        <dbReference type="Proteomes" id="UP000580891"/>
    </source>
</evidence>
<dbReference type="PANTHER" id="PTHR40032">
    <property type="entry name" value="EXPORTED PROTEIN-RELATED"/>
    <property type="match status" value="1"/>
</dbReference>
<evidence type="ECO:0000313" key="2">
    <source>
        <dbReference type="EMBL" id="MBA2871889.1"/>
    </source>
</evidence>
<dbReference type="RefSeq" id="WP_181537704.1">
    <property type="nucleotide sequence ID" value="NZ_JACDUU010000005.1"/>
</dbReference>
<protein>
    <recommendedName>
        <fullName evidence="1">Putative amidase domain-containing protein</fullName>
    </recommendedName>
</protein>
<reference evidence="2 3" key="1">
    <citation type="submission" date="2020-07" db="EMBL/GenBank/DDBJ databases">
        <title>Genomic Encyclopedia of Type Strains, Phase IV (KMG-IV): sequencing the most valuable type-strain genomes for metagenomic binning, comparative biology and taxonomic classification.</title>
        <authorList>
            <person name="Goeker M."/>
        </authorList>
    </citation>
    <scope>NUCLEOTIDE SEQUENCE [LARGE SCALE GENOMIC DNA]</scope>
    <source>
        <strain evidence="2 3">DSM 25220</strain>
    </source>
</reference>
<dbReference type="EMBL" id="JACDUU010000005">
    <property type="protein sequence ID" value="MBA2871889.1"/>
    <property type="molecule type" value="Genomic_DNA"/>
</dbReference>
<dbReference type="InterPro" id="IPR024301">
    <property type="entry name" value="Amidase_6"/>
</dbReference>
<gene>
    <name evidence="2" type="ORF">HNQ85_002179</name>
</gene>
<comment type="caution">
    <text evidence="2">The sequence shown here is derived from an EMBL/GenBank/DDBJ whole genome shotgun (WGS) entry which is preliminary data.</text>
</comment>
<dbReference type="PANTHER" id="PTHR40032:SF1">
    <property type="entry name" value="EXPORTED PROTEIN"/>
    <property type="match status" value="1"/>
</dbReference>